<feature type="non-terminal residue" evidence="1">
    <location>
        <position position="1"/>
    </location>
</feature>
<evidence type="ECO:0000313" key="1">
    <source>
        <dbReference type="EMBL" id="SVC89677.1"/>
    </source>
</evidence>
<protein>
    <submittedName>
        <fullName evidence="1">Uncharacterized protein</fullName>
    </submittedName>
</protein>
<accession>A0A382QXH4</accession>
<sequence length="35" mass="3768">VLAAFVNIPGYIACIIACMPPYIMDIPTQVANLKC</sequence>
<name>A0A382QXH4_9ZZZZ</name>
<gene>
    <name evidence="1" type="ORF">METZ01_LOCUS342531</name>
</gene>
<organism evidence="1">
    <name type="scientific">marine metagenome</name>
    <dbReference type="NCBI Taxonomy" id="408172"/>
    <lineage>
        <taxon>unclassified sequences</taxon>
        <taxon>metagenomes</taxon>
        <taxon>ecological metagenomes</taxon>
    </lineage>
</organism>
<dbReference type="EMBL" id="UINC01117325">
    <property type="protein sequence ID" value="SVC89677.1"/>
    <property type="molecule type" value="Genomic_DNA"/>
</dbReference>
<proteinExistence type="predicted"/>
<dbReference type="AlphaFoldDB" id="A0A382QXH4"/>
<reference evidence="1" key="1">
    <citation type="submission" date="2018-05" db="EMBL/GenBank/DDBJ databases">
        <authorList>
            <person name="Lanie J.A."/>
            <person name="Ng W.-L."/>
            <person name="Kazmierczak K.M."/>
            <person name="Andrzejewski T.M."/>
            <person name="Davidsen T.M."/>
            <person name="Wayne K.J."/>
            <person name="Tettelin H."/>
            <person name="Glass J.I."/>
            <person name="Rusch D."/>
            <person name="Podicherti R."/>
            <person name="Tsui H.-C.T."/>
            <person name="Winkler M.E."/>
        </authorList>
    </citation>
    <scope>NUCLEOTIDE SEQUENCE</scope>
</reference>